<keyword evidence="4" id="KW-1185">Reference proteome</keyword>
<accession>A0ABQ5CMU9</accession>
<feature type="domain" description="Retrovirus-related Pol polyprotein from transposon TNT 1-94-like beta-barrel" evidence="2">
    <location>
        <begin position="46"/>
        <end position="123"/>
    </location>
</feature>
<gene>
    <name evidence="3" type="ORF">Tco_0908666</name>
</gene>
<dbReference type="EMBL" id="BQNB010014456">
    <property type="protein sequence ID" value="GJT28391.1"/>
    <property type="molecule type" value="Genomic_DNA"/>
</dbReference>
<dbReference type="Proteomes" id="UP001151760">
    <property type="component" value="Unassembled WGS sequence"/>
</dbReference>
<dbReference type="InterPro" id="IPR054722">
    <property type="entry name" value="PolX-like_BBD"/>
</dbReference>
<evidence type="ECO:0000259" key="2">
    <source>
        <dbReference type="Pfam" id="PF22936"/>
    </source>
</evidence>
<protein>
    <recommendedName>
        <fullName evidence="2">Retrovirus-related Pol polyprotein from transposon TNT 1-94-like beta-barrel domain-containing protein</fullName>
    </recommendedName>
</protein>
<evidence type="ECO:0000313" key="3">
    <source>
        <dbReference type="EMBL" id="GJT28391.1"/>
    </source>
</evidence>
<name>A0ABQ5CMU9_9ASTR</name>
<evidence type="ECO:0000256" key="1">
    <source>
        <dbReference type="SAM" id="MobiDB-lite"/>
    </source>
</evidence>
<comment type="caution">
    <text evidence="3">The sequence shown here is derived from an EMBL/GenBank/DDBJ whole genome shotgun (WGS) entry which is preliminary data.</text>
</comment>
<feature type="region of interest" description="Disordered" evidence="1">
    <location>
        <begin position="1"/>
        <end position="25"/>
    </location>
</feature>
<reference evidence="3" key="1">
    <citation type="journal article" date="2022" name="Int. J. Mol. Sci.">
        <title>Draft Genome of Tanacetum Coccineum: Genomic Comparison of Closely Related Tanacetum-Family Plants.</title>
        <authorList>
            <person name="Yamashiro T."/>
            <person name="Shiraishi A."/>
            <person name="Nakayama K."/>
            <person name="Satake H."/>
        </authorList>
    </citation>
    <scope>NUCLEOTIDE SEQUENCE</scope>
</reference>
<evidence type="ECO:0000313" key="4">
    <source>
        <dbReference type="Proteomes" id="UP001151760"/>
    </source>
</evidence>
<dbReference type="Pfam" id="PF22936">
    <property type="entry name" value="Pol_BBD"/>
    <property type="match status" value="1"/>
</dbReference>
<proteinExistence type="predicted"/>
<sequence>MGPNQVHGPARTNIGQSTSHTIPRQETTLPHVFSATALQDPTIGTWNMDTGASSHLSDSVSSLSDTLNICIYPSVSVGDSYTILVTNSGHSILPTPHRPLHLNNVLITPNIVKNLIYVRQFVRDNNFTAEFDAFGFSIKDFITHRVLLRCEGTRDLYPITKPSTIPRAFLTNQYT</sequence>
<organism evidence="3 4">
    <name type="scientific">Tanacetum coccineum</name>
    <dbReference type="NCBI Taxonomy" id="301880"/>
    <lineage>
        <taxon>Eukaryota</taxon>
        <taxon>Viridiplantae</taxon>
        <taxon>Streptophyta</taxon>
        <taxon>Embryophyta</taxon>
        <taxon>Tracheophyta</taxon>
        <taxon>Spermatophyta</taxon>
        <taxon>Magnoliopsida</taxon>
        <taxon>eudicotyledons</taxon>
        <taxon>Gunneridae</taxon>
        <taxon>Pentapetalae</taxon>
        <taxon>asterids</taxon>
        <taxon>campanulids</taxon>
        <taxon>Asterales</taxon>
        <taxon>Asteraceae</taxon>
        <taxon>Asteroideae</taxon>
        <taxon>Anthemideae</taxon>
        <taxon>Anthemidinae</taxon>
        <taxon>Tanacetum</taxon>
    </lineage>
</organism>
<reference evidence="3" key="2">
    <citation type="submission" date="2022-01" db="EMBL/GenBank/DDBJ databases">
        <authorList>
            <person name="Yamashiro T."/>
            <person name="Shiraishi A."/>
            <person name="Satake H."/>
            <person name="Nakayama K."/>
        </authorList>
    </citation>
    <scope>NUCLEOTIDE SEQUENCE</scope>
</reference>
<feature type="compositionally biased region" description="Polar residues" evidence="1">
    <location>
        <begin position="13"/>
        <end position="25"/>
    </location>
</feature>